<protein>
    <submittedName>
        <fullName evidence="2">Uncharacterized protein</fullName>
    </submittedName>
</protein>
<evidence type="ECO:0000313" key="3">
    <source>
        <dbReference type="Proteomes" id="UP000887013"/>
    </source>
</evidence>
<keyword evidence="3" id="KW-1185">Reference proteome</keyword>
<name>A0A8X6NZ35_NEPPI</name>
<sequence length="43" mass="5087">KPQTASSWLESLTMLNRRAEEPYYRNDPMKHDLAEHSQSKVLK</sequence>
<organism evidence="2 3">
    <name type="scientific">Nephila pilipes</name>
    <name type="common">Giant wood spider</name>
    <name type="synonym">Nephila maculata</name>
    <dbReference type="NCBI Taxonomy" id="299642"/>
    <lineage>
        <taxon>Eukaryota</taxon>
        <taxon>Metazoa</taxon>
        <taxon>Ecdysozoa</taxon>
        <taxon>Arthropoda</taxon>
        <taxon>Chelicerata</taxon>
        <taxon>Arachnida</taxon>
        <taxon>Araneae</taxon>
        <taxon>Araneomorphae</taxon>
        <taxon>Entelegynae</taxon>
        <taxon>Araneoidea</taxon>
        <taxon>Nephilidae</taxon>
        <taxon>Nephila</taxon>
    </lineage>
</organism>
<dbReference type="Proteomes" id="UP000887013">
    <property type="component" value="Unassembled WGS sequence"/>
</dbReference>
<comment type="caution">
    <text evidence="2">The sequence shown here is derived from an EMBL/GenBank/DDBJ whole genome shotgun (WGS) entry which is preliminary data.</text>
</comment>
<feature type="region of interest" description="Disordered" evidence="1">
    <location>
        <begin position="19"/>
        <end position="43"/>
    </location>
</feature>
<evidence type="ECO:0000256" key="1">
    <source>
        <dbReference type="SAM" id="MobiDB-lite"/>
    </source>
</evidence>
<gene>
    <name evidence="2" type="ORF">NPIL_593471</name>
</gene>
<feature type="non-terminal residue" evidence="2">
    <location>
        <position position="1"/>
    </location>
</feature>
<dbReference type="AlphaFoldDB" id="A0A8X6NZ35"/>
<accession>A0A8X6NZ35</accession>
<evidence type="ECO:0000313" key="2">
    <source>
        <dbReference type="EMBL" id="GFT39887.1"/>
    </source>
</evidence>
<reference evidence="2" key="1">
    <citation type="submission" date="2020-08" db="EMBL/GenBank/DDBJ databases">
        <title>Multicomponent nature underlies the extraordinary mechanical properties of spider dragline silk.</title>
        <authorList>
            <person name="Kono N."/>
            <person name="Nakamura H."/>
            <person name="Mori M."/>
            <person name="Yoshida Y."/>
            <person name="Ohtoshi R."/>
            <person name="Malay A.D."/>
            <person name="Moran D.A.P."/>
            <person name="Tomita M."/>
            <person name="Numata K."/>
            <person name="Arakawa K."/>
        </authorList>
    </citation>
    <scope>NUCLEOTIDE SEQUENCE</scope>
</reference>
<dbReference type="EMBL" id="BMAW01014652">
    <property type="protein sequence ID" value="GFT39887.1"/>
    <property type="molecule type" value="Genomic_DNA"/>
</dbReference>
<proteinExistence type="predicted"/>